<feature type="region of interest" description="Disordered" evidence="1">
    <location>
        <begin position="71"/>
        <end position="107"/>
    </location>
</feature>
<gene>
    <name evidence="3" type="ORF">HK415_12805</name>
</gene>
<reference evidence="3 4" key="1">
    <citation type="submission" date="2020-05" db="EMBL/GenBank/DDBJ databases">
        <authorList>
            <person name="Khan S.A."/>
            <person name="Jeon C.O."/>
            <person name="Chun B.H."/>
        </authorList>
    </citation>
    <scope>NUCLEOTIDE SEQUENCE [LARGE SCALE GENOMIC DNA]</scope>
    <source>
        <strain evidence="3 4">B156</strain>
    </source>
</reference>
<evidence type="ECO:0000313" key="3">
    <source>
        <dbReference type="EMBL" id="NNU43842.1"/>
    </source>
</evidence>
<reference evidence="3 4" key="2">
    <citation type="submission" date="2020-06" db="EMBL/GenBank/DDBJ databases">
        <title>Ramlibacter rhizophilus sp. nov., isolated from rhizosphere soil of national flower Mugunghwa from South Korea.</title>
        <authorList>
            <person name="Zheng-Fei Y."/>
            <person name="Huan T."/>
        </authorList>
    </citation>
    <scope>NUCLEOTIDE SEQUENCE [LARGE SCALE GENOMIC DNA]</scope>
    <source>
        <strain evidence="3 4">B156</strain>
    </source>
</reference>
<dbReference type="Proteomes" id="UP000552954">
    <property type="component" value="Unassembled WGS sequence"/>
</dbReference>
<proteinExistence type="predicted"/>
<name>A0A849K5Z0_9BURK</name>
<keyword evidence="2" id="KW-0732">Signal</keyword>
<evidence type="ECO:0000256" key="2">
    <source>
        <dbReference type="SAM" id="SignalP"/>
    </source>
</evidence>
<comment type="caution">
    <text evidence="3">The sequence shown here is derived from an EMBL/GenBank/DDBJ whole genome shotgun (WGS) entry which is preliminary data.</text>
</comment>
<protein>
    <submittedName>
        <fullName evidence="3">Uncharacterized protein</fullName>
    </submittedName>
</protein>
<feature type="signal peptide" evidence="2">
    <location>
        <begin position="1"/>
        <end position="21"/>
    </location>
</feature>
<feature type="chain" id="PRO_5032792147" evidence="2">
    <location>
        <begin position="22"/>
        <end position="107"/>
    </location>
</feature>
<dbReference type="AlphaFoldDB" id="A0A849K5Z0"/>
<accession>A0A849K5Z0</accession>
<dbReference type="EMBL" id="JABFCS010000001">
    <property type="protein sequence ID" value="NNU43842.1"/>
    <property type="molecule type" value="Genomic_DNA"/>
</dbReference>
<evidence type="ECO:0000313" key="4">
    <source>
        <dbReference type="Proteomes" id="UP000552954"/>
    </source>
</evidence>
<sequence>MKLYSLATLLAAPLVVAAADAADPAAAVPAAAYRSVFDGIPQGVEEETVDWKKANAEVARFPRGHVDLLKWEEANPGAAPQPQAAPPDAPSPRPAVPAPAPARGHQH</sequence>
<keyword evidence="4" id="KW-1185">Reference proteome</keyword>
<organism evidence="3 4">
    <name type="scientific">Ramlibacter montanisoli</name>
    <dbReference type="NCBI Taxonomy" id="2732512"/>
    <lineage>
        <taxon>Bacteria</taxon>
        <taxon>Pseudomonadati</taxon>
        <taxon>Pseudomonadota</taxon>
        <taxon>Betaproteobacteria</taxon>
        <taxon>Burkholderiales</taxon>
        <taxon>Comamonadaceae</taxon>
        <taxon>Ramlibacter</taxon>
    </lineage>
</organism>
<dbReference type="RefSeq" id="WP_171556299.1">
    <property type="nucleotide sequence ID" value="NZ_JABFCS010000001.1"/>
</dbReference>
<feature type="compositionally biased region" description="Pro residues" evidence="1">
    <location>
        <begin position="83"/>
        <end position="100"/>
    </location>
</feature>
<evidence type="ECO:0000256" key="1">
    <source>
        <dbReference type="SAM" id="MobiDB-lite"/>
    </source>
</evidence>